<organism evidence="2 3">
    <name type="scientific">Synaphobranchus kaupii</name>
    <name type="common">Kaup's arrowtooth eel</name>
    <dbReference type="NCBI Taxonomy" id="118154"/>
    <lineage>
        <taxon>Eukaryota</taxon>
        <taxon>Metazoa</taxon>
        <taxon>Chordata</taxon>
        <taxon>Craniata</taxon>
        <taxon>Vertebrata</taxon>
        <taxon>Euteleostomi</taxon>
        <taxon>Actinopterygii</taxon>
        <taxon>Neopterygii</taxon>
        <taxon>Teleostei</taxon>
        <taxon>Anguilliformes</taxon>
        <taxon>Synaphobranchidae</taxon>
        <taxon>Synaphobranchus</taxon>
    </lineage>
</organism>
<gene>
    <name evidence="2" type="ORF">SKAU_G00003220</name>
</gene>
<evidence type="ECO:0000256" key="1">
    <source>
        <dbReference type="SAM" id="MobiDB-lite"/>
    </source>
</evidence>
<dbReference type="Proteomes" id="UP001152622">
    <property type="component" value="Chromosome 1"/>
</dbReference>
<feature type="region of interest" description="Disordered" evidence="1">
    <location>
        <begin position="67"/>
        <end position="92"/>
    </location>
</feature>
<name>A0A9Q1JCS4_SYNKA</name>
<evidence type="ECO:0000313" key="3">
    <source>
        <dbReference type="Proteomes" id="UP001152622"/>
    </source>
</evidence>
<reference evidence="2" key="1">
    <citation type="journal article" date="2023" name="Science">
        <title>Genome structures resolve the early diversification of teleost fishes.</title>
        <authorList>
            <person name="Parey E."/>
            <person name="Louis A."/>
            <person name="Montfort J."/>
            <person name="Bouchez O."/>
            <person name="Roques C."/>
            <person name="Iampietro C."/>
            <person name="Lluch J."/>
            <person name="Castinel A."/>
            <person name="Donnadieu C."/>
            <person name="Desvignes T."/>
            <person name="Floi Bucao C."/>
            <person name="Jouanno E."/>
            <person name="Wen M."/>
            <person name="Mejri S."/>
            <person name="Dirks R."/>
            <person name="Jansen H."/>
            <person name="Henkel C."/>
            <person name="Chen W.J."/>
            <person name="Zahm M."/>
            <person name="Cabau C."/>
            <person name="Klopp C."/>
            <person name="Thompson A.W."/>
            <person name="Robinson-Rechavi M."/>
            <person name="Braasch I."/>
            <person name="Lecointre G."/>
            <person name="Bobe J."/>
            <person name="Postlethwait J.H."/>
            <person name="Berthelot C."/>
            <person name="Roest Crollius H."/>
            <person name="Guiguen Y."/>
        </authorList>
    </citation>
    <scope>NUCLEOTIDE SEQUENCE</scope>
    <source>
        <strain evidence="2">WJC10195</strain>
    </source>
</reference>
<sequence>MRSPQLSGARPSDFHTAPGVPHLLRVLRNRKSTALKNLRDVCCKLSSEVLGRSQGKEEVLFWHRQASAEHGTEASMPRRSPPPSFSPRSQLAGYQGFISPHKRAAAFLIVIPSPSPSRGHFRMQFAEDEIVRLH</sequence>
<keyword evidence="3" id="KW-1185">Reference proteome</keyword>
<dbReference type="AlphaFoldDB" id="A0A9Q1JCS4"/>
<accession>A0A9Q1JCS4</accession>
<protein>
    <submittedName>
        <fullName evidence="2">Uncharacterized protein</fullName>
    </submittedName>
</protein>
<proteinExistence type="predicted"/>
<evidence type="ECO:0000313" key="2">
    <source>
        <dbReference type="EMBL" id="KAJ8379544.1"/>
    </source>
</evidence>
<comment type="caution">
    <text evidence="2">The sequence shown here is derived from an EMBL/GenBank/DDBJ whole genome shotgun (WGS) entry which is preliminary data.</text>
</comment>
<dbReference type="EMBL" id="JAINUF010000001">
    <property type="protein sequence ID" value="KAJ8379544.1"/>
    <property type="molecule type" value="Genomic_DNA"/>
</dbReference>